<dbReference type="EnsemblPlants" id="OMERI05G16300.1">
    <property type="protein sequence ID" value="OMERI05G16300.1"/>
    <property type="gene ID" value="OMERI05G16300"/>
</dbReference>
<dbReference type="STRING" id="40149.A0A0E0DSA3"/>
<feature type="region of interest" description="Disordered" evidence="1">
    <location>
        <begin position="61"/>
        <end position="118"/>
    </location>
</feature>
<feature type="compositionally biased region" description="Basic and acidic residues" evidence="1">
    <location>
        <begin position="109"/>
        <end position="118"/>
    </location>
</feature>
<protein>
    <submittedName>
        <fullName evidence="2">Uncharacterized protein</fullName>
    </submittedName>
</protein>
<dbReference type="PANTHER" id="PTHR34686:SF5">
    <property type="entry name" value="OS05G0451300 PROTEIN"/>
    <property type="match status" value="1"/>
</dbReference>
<dbReference type="HOGENOM" id="CLU_1043438_0_0_1"/>
<accession>A0A0E0DSA3</accession>
<proteinExistence type="predicted"/>
<feature type="region of interest" description="Disordered" evidence="1">
    <location>
        <begin position="132"/>
        <end position="163"/>
    </location>
</feature>
<name>A0A0E0DSA3_9ORYZ</name>
<dbReference type="eggNOG" id="ENOG502S9Q3">
    <property type="taxonomic scope" value="Eukaryota"/>
</dbReference>
<evidence type="ECO:0000256" key="1">
    <source>
        <dbReference type="SAM" id="MobiDB-lite"/>
    </source>
</evidence>
<reference evidence="2" key="2">
    <citation type="submission" date="2018-05" db="EMBL/GenBank/DDBJ databases">
        <title>OmerRS3 (Oryza meridionalis Reference Sequence Version 3).</title>
        <authorList>
            <person name="Zhang J."/>
            <person name="Kudrna D."/>
            <person name="Lee S."/>
            <person name="Talag J."/>
            <person name="Welchert J."/>
            <person name="Wing R.A."/>
        </authorList>
    </citation>
    <scope>NUCLEOTIDE SEQUENCE [LARGE SCALE GENOMIC DNA]</scope>
    <source>
        <strain evidence="2">cv. OR44</strain>
    </source>
</reference>
<reference evidence="2" key="1">
    <citation type="submission" date="2015-04" db="UniProtKB">
        <authorList>
            <consortium name="EnsemblPlants"/>
        </authorList>
    </citation>
    <scope>IDENTIFICATION</scope>
</reference>
<evidence type="ECO:0000313" key="2">
    <source>
        <dbReference type="EnsemblPlants" id="OMERI05G16300.1"/>
    </source>
</evidence>
<dbReference type="AlphaFoldDB" id="A0A0E0DSA3"/>
<organism evidence="2">
    <name type="scientific">Oryza meridionalis</name>
    <dbReference type="NCBI Taxonomy" id="40149"/>
    <lineage>
        <taxon>Eukaryota</taxon>
        <taxon>Viridiplantae</taxon>
        <taxon>Streptophyta</taxon>
        <taxon>Embryophyta</taxon>
        <taxon>Tracheophyta</taxon>
        <taxon>Spermatophyta</taxon>
        <taxon>Magnoliopsida</taxon>
        <taxon>Liliopsida</taxon>
        <taxon>Poales</taxon>
        <taxon>Poaceae</taxon>
        <taxon>BOP clade</taxon>
        <taxon>Oryzoideae</taxon>
        <taxon>Oryzeae</taxon>
        <taxon>Oryzinae</taxon>
        <taxon>Oryza</taxon>
    </lineage>
</organism>
<evidence type="ECO:0000313" key="3">
    <source>
        <dbReference type="Proteomes" id="UP000008021"/>
    </source>
</evidence>
<dbReference type="Proteomes" id="UP000008021">
    <property type="component" value="Chromosome 5"/>
</dbReference>
<keyword evidence="3" id="KW-1185">Reference proteome</keyword>
<sequence length="267" mass="29137">MKIVTVLHFTVSQNPELNPSRRVAVTRFTEQWATSPGPTPANRDQTSPSHLIHIHGIATLPTYQGPTCQPDISRSQNRPPETGDSTARQPSLGPSERASRAAMATTRPARSDPHLPPEEAARVEAEVRGYFDSMAPRRPAKPPRSDPSDAGEGGAEADADADLPELRRLRDLEAKPQKLVLDGGDVNGEEYVETQYYNGLNCIDKQHHTTGTGFIKVERPNGSYFNVTTVAYSSDNIRCTSNPATNDWIPSSETVIPVSNKPSRSDS</sequence>
<feature type="compositionally biased region" description="Polar residues" evidence="1">
    <location>
        <begin position="61"/>
        <end position="89"/>
    </location>
</feature>
<dbReference type="Gramene" id="OMERI05G16300.1">
    <property type="protein sequence ID" value="OMERI05G16300.1"/>
    <property type="gene ID" value="OMERI05G16300"/>
</dbReference>
<dbReference type="PANTHER" id="PTHR34686">
    <property type="entry name" value="MATERNAL EFFECT EMBRYO ARREST PROTEIN"/>
    <property type="match status" value="1"/>
</dbReference>